<dbReference type="Pfam" id="PF11992">
    <property type="entry name" value="TgpA_N"/>
    <property type="match status" value="1"/>
</dbReference>
<feature type="transmembrane region" description="Helical" evidence="2">
    <location>
        <begin position="96"/>
        <end position="117"/>
    </location>
</feature>
<comment type="caution">
    <text evidence="4">The sequence shown here is derived from an EMBL/GenBank/DDBJ whole genome shotgun (WGS) entry which is preliminary data.</text>
</comment>
<evidence type="ECO:0000259" key="3">
    <source>
        <dbReference type="SMART" id="SM00460"/>
    </source>
</evidence>
<proteinExistence type="predicted"/>
<keyword evidence="5" id="KW-1185">Reference proteome</keyword>
<evidence type="ECO:0000313" key="5">
    <source>
        <dbReference type="Proteomes" id="UP000029004"/>
    </source>
</evidence>
<dbReference type="EMBL" id="JGZP01000026">
    <property type="protein sequence ID" value="KFI93779.1"/>
    <property type="molecule type" value="Genomic_DNA"/>
</dbReference>
<feature type="compositionally biased region" description="Polar residues" evidence="1">
    <location>
        <begin position="638"/>
        <end position="651"/>
    </location>
</feature>
<feature type="region of interest" description="Disordered" evidence="1">
    <location>
        <begin position="858"/>
        <end position="879"/>
    </location>
</feature>
<dbReference type="SMART" id="SM00460">
    <property type="entry name" value="TGc"/>
    <property type="match status" value="1"/>
</dbReference>
<dbReference type="AlphaFoldDB" id="A0A087DE29"/>
<gene>
    <name evidence="4" type="ORF">BSTEL_2056</name>
</gene>
<feature type="compositionally biased region" description="Low complexity" evidence="1">
    <location>
        <begin position="858"/>
        <end position="873"/>
    </location>
</feature>
<accession>A0A087DE29</accession>
<dbReference type="PANTHER" id="PTHR42736">
    <property type="entry name" value="PROTEIN-GLUTAMINE GAMMA-GLUTAMYLTRANSFERASE"/>
    <property type="match status" value="1"/>
</dbReference>
<feature type="domain" description="Transglutaminase-like" evidence="3">
    <location>
        <begin position="548"/>
        <end position="630"/>
    </location>
</feature>
<protein>
    <submittedName>
        <fullName evidence="4">Transglutaminase</fullName>
    </submittedName>
</protein>
<dbReference type="STRING" id="762211.BSTEL_2056"/>
<keyword evidence="2" id="KW-0472">Membrane</keyword>
<evidence type="ECO:0000256" key="1">
    <source>
        <dbReference type="SAM" id="MobiDB-lite"/>
    </source>
</evidence>
<dbReference type="RefSeq" id="WP_084686279.1">
    <property type="nucleotide sequence ID" value="NZ_JGZP01000026.1"/>
</dbReference>
<organism evidence="4 5">
    <name type="scientific">Bifidobacterium stellenboschense</name>
    <dbReference type="NCBI Taxonomy" id="762211"/>
    <lineage>
        <taxon>Bacteria</taxon>
        <taxon>Bacillati</taxon>
        <taxon>Actinomycetota</taxon>
        <taxon>Actinomycetes</taxon>
        <taxon>Bifidobacteriales</taxon>
        <taxon>Bifidobacteriaceae</taxon>
        <taxon>Bifidobacterium</taxon>
    </lineage>
</organism>
<reference evidence="4 5" key="1">
    <citation type="submission" date="2014-03" db="EMBL/GenBank/DDBJ databases">
        <title>Genomics of Bifidobacteria.</title>
        <authorList>
            <person name="Ventura M."/>
            <person name="Milani C."/>
            <person name="Lugli G.A."/>
        </authorList>
    </citation>
    <scope>NUCLEOTIDE SEQUENCE [LARGE SCALE GENOMIC DNA]</scope>
    <source>
        <strain evidence="4 5">DSM 23968</strain>
    </source>
</reference>
<keyword evidence="2" id="KW-0812">Transmembrane</keyword>
<feature type="transmembrane region" description="Helical" evidence="2">
    <location>
        <begin position="266"/>
        <end position="287"/>
    </location>
</feature>
<dbReference type="Pfam" id="PF01841">
    <property type="entry name" value="Transglut_core"/>
    <property type="match status" value="1"/>
</dbReference>
<dbReference type="InterPro" id="IPR052901">
    <property type="entry name" value="Bact_TGase-like"/>
</dbReference>
<dbReference type="eggNOG" id="COG1305">
    <property type="taxonomic scope" value="Bacteria"/>
</dbReference>
<feature type="transmembrane region" description="Helical" evidence="2">
    <location>
        <begin position="212"/>
        <end position="230"/>
    </location>
</feature>
<dbReference type="Proteomes" id="UP000029004">
    <property type="component" value="Unassembled WGS sequence"/>
</dbReference>
<feature type="region of interest" description="Disordered" evidence="1">
    <location>
        <begin position="634"/>
        <end position="676"/>
    </location>
</feature>
<name>A0A087DE29_9BIFI</name>
<dbReference type="PANTHER" id="PTHR42736:SF1">
    <property type="entry name" value="PROTEIN-GLUTAMINE GAMMA-GLUTAMYLTRANSFERASE"/>
    <property type="match status" value="1"/>
</dbReference>
<feature type="transmembrane region" description="Helical" evidence="2">
    <location>
        <begin position="236"/>
        <end position="254"/>
    </location>
</feature>
<keyword evidence="2" id="KW-1133">Transmembrane helix</keyword>
<feature type="transmembrane region" description="Helical" evidence="2">
    <location>
        <begin position="185"/>
        <end position="205"/>
    </location>
</feature>
<dbReference type="OrthoDB" id="3651060at2"/>
<feature type="region of interest" description="Disordered" evidence="1">
    <location>
        <begin position="409"/>
        <end position="433"/>
    </location>
</feature>
<feature type="transmembrane region" description="Helical" evidence="2">
    <location>
        <begin position="124"/>
        <end position="144"/>
    </location>
</feature>
<dbReference type="InterPro" id="IPR038765">
    <property type="entry name" value="Papain-like_cys_pep_sf"/>
</dbReference>
<evidence type="ECO:0000313" key="4">
    <source>
        <dbReference type="EMBL" id="KFI93779.1"/>
    </source>
</evidence>
<dbReference type="SUPFAM" id="SSF54001">
    <property type="entry name" value="Cysteine proteinases"/>
    <property type="match status" value="1"/>
</dbReference>
<feature type="compositionally biased region" description="Low complexity" evidence="1">
    <location>
        <begin position="411"/>
        <end position="428"/>
    </location>
</feature>
<dbReference type="InterPro" id="IPR002931">
    <property type="entry name" value="Transglutaminase-like"/>
</dbReference>
<feature type="transmembrane region" description="Helical" evidence="2">
    <location>
        <begin position="68"/>
        <end position="90"/>
    </location>
</feature>
<feature type="transmembrane region" description="Helical" evidence="2">
    <location>
        <begin position="698"/>
        <end position="718"/>
    </location>
</feature>
<dbReference type="InterPro" id="IPR021878">
    <property type="entry name" value="TgpA_N"/>
</dbReference>
<dbReference type="Gene3D" id="3.10.620.30">
    <property type="match status" value="1"/>
</dbReference>
<sequence>MTFQQFPLDPSRVSPAEASAAAAAIGDQTGTGTRTNTTTGSWADSTHSVIWMTRGGHRPSALITRAAWIRHLTGLAVVALLTLLAVSNLVDVYGDAAVWAVAAVPATLLGCLIALAGVKQPLRLWWQIVFLALAQFIVGPVVALNDTAIGHVVPSIATLSQGWQDTFGSFKYLISITPPVGAGSGALMAVWTLSLWTAFLAGLFAVADDGRLSTIGALPVFAAFAAAALLGTSTGWWRYVAGLAAALVLVVWLAARWGLLEIGRWLSSLVIVVLAAGLAVGACLAMPQNRLILRDEYEPPLSPYDYTSPLSGLRSYIKDHKDDTVLTARNLPEGTPVRLAVMDRFDGNVWNLSDSSAAADSSNYRRVGTAIANDTKGDQFTATFTVGEGLADRWLPLSGAATKVTFDDAGKTSATTSGKSSGTSGTATEDSDGADAFYYNTDTDSAIYPSGTSKGLTYTETGVIQRTPSDKQIDAAKAATITQPEVTDSPDSAGKLATALAGGEAKGGAAARKIADELKDSGWFSHGLSGDYPSLPGHGNYRIEKLLGGKEMVGDSEQYASAMALMARDLGLPSRVVLGFIPKNKDGAISAARTEKRGKQTVTEFKGNDIEAWVEIKLDGYGWVAFYPTPKETKIPDKNQNLTPPNPQTLVRQPPVPLQDPLRDEQQARGQSALAGEDADASGANLFWARVGRIARRVAIYGSPVWTVLIVCGLILLVKAIQLSRARRRGSPRVRVAAGWRALTALARQSGVDAHGTRREEGHAMAEQLAVDATNLTRLSRDADYAAFSGQQIGDEQARRYWSGVDATRKAMLASMPRLRRWRTRLSLAGVFTRRRKDEHGTSATGIVASMRVRFAGRGTTKKATAGKAPGARTEGKRS</sequence>
<evidence type="ECO:0000256" key="2">
    <source>
        <dbReference type="SAM" id="Phobius"/>
    </source>
</evidence>